<sequence length="262" mass="27801">MRDPPRRTAAAAGRVADAQAERGRSDLAAGDGEDPARAALEGRQRHHAGGAQRHRQGHDGQQAAAGPAALRRVEQRQRVPLLHPPLPRDTQQPTARGDGGQPHARAARRRREARHVRRGRAGQVRDAVGPSPRERDPEHTAEGAGGEPARADRRAGHAGRGDPLRRRRREEAERGGLQRHLGGSRADLAVHRDEPPLRAGDPRRGGAGPAARRAARYGEGAGAHQADDGHGGRCGGGSHAPGCVGAAQQKVSKQKKINIQSV</sequence>
<gene>
    <name evidence="2" type="ORF">STCU_01210</name>
</gene>
<proteinExistence type="predicted"/>
<evidence type="ECO:0000313" key="3">
    <source>
        <dbReference type="Proteomes" id="UP000015354"/>
    </source>
</evidence>
<organism evidence="2 3">
    <name type="scientific">Strigomonas culicis</name>
    <dbReference type="NCBI Taxonomy" id="28005"/>
    <lineage>
        <taxon>Eukaryota</taxon>
        <taxon>Discoba</taxon>
        <taxon>Euglenozoa</taxon>
        <taxon>Kinetoplastea</taxon>
        <taxon>Metakinetoplastina</taxon>
        <taxon>Trypanosomatida</taxon>
        <taxon>Trypanosomatidae</taxon>
        <taxon>Strigomonadinae</taxon>
        <taxon>Strigomonas</taxon>
    </lineage>
</organism>
<feature type="compositionally biased region" description="Basic and acidic residues" evidence="1">
    <location>
        <begin position="149"/>
        <end position="176"/>
    </location>
</feature>
<feature type="compositionally biased region" description="Basic residues" evidence="1">
    <location>
        <begin position="44"/>
        <end position="56"/>
    </location>
</feature>
<feature type="compositionally biased region" description="Basic and acidic residues" evidence="1">
    <location>
        <begin position="188"/>
        <end position="204"/>
    </location>
</feature>
<evidence type="ECO:0000313" key="2">
    <source>
        <dbReference type="EMBL" id="EPY35180.1"/>
    </source>
</evidence>
<feature type="region of interest" description="Disordered" evidence="1">
    <location>
        <begin position="1"/>
        <end position="262"/>
    </location>
</feature>
<reference evidence="2 3" key="1">
    <citation type="journal article" date="2013" name="PLoS ONE">
        <title>Predicting the Proteins of Angomonas deanei, Strigomonas culicis and Their Respective Endosymbionts Reveals New Aspects of the Trypanosomatidae Family.</title>
        <authorList>
            <person name="Motta M.C."/>
            <person name="Martins A.C."/>
            <person name="de Souza S.S."/>
            <person name="Catta-Preta C.M."/>
            <person name="Silva R."/>
            <person name="Klein C.C."/>
            <person name="de Almeida L.G."/>
            <person name="de Lima Cunha O."/>
            <person name="Ciapina L.P."/>
            <person name="Brocchi M."/>
            <person name="Colabardini A.C."/>
            <person name="de Araujo Lima B."/>
            <person name="Machado C.R."/>
            <person name="de Almeida Soares C.M."/>
            <person name="Probst C.M."/>
            <person name="de Menezes C.B."/>
            <person name="Thompson C.E."/>
            <person name="Bartholomeu D.C."/>
            <person name="Gradia D.F."/>
            <person name="Pavoni D.P."/>
            <person name="Grisard E.C."/>
            <person name="Fantinatti-Garboggini F."/>
            <person name="Marchini F.K."/>
            <person name="Rodrigues-Luiz G.F."/>
            <person name="Wagner G."/>
            <person name="Goldman G.H."/>
            <person name="Fietto J.L."/>
            <person name="Elias M.C."/>
            <person name="Goldman M.H."/>
            <person name="Sagot M.F."/>
            <person name="Pereira M."/>
            <person name="Stoco P.H."/>
            <person name="de Mendonca-Neto R.P."/>
            <person name="Teixeira S.M."/>
            <person name="Maciel T.E."/>
            <person name="de Oliveira Mendes T.A."/>
            <person name="Urmenyi T.P."/>
            <person name="de Souza W."/>
            <person name="Schenkman S."/>
            <person name="de Vasconcelos A.T."/>
        </authorList>
    </citation>
    <scope>NUCLEOTIDE SEQUENCE [LARGE SCALE GENOMIC DNA]</scope>
</reference>
<feature type="compositionally biased region" description="Basic and acidic residues" evidence="1">
    <location>
        <begin position="34"/>
        <end position="43"/>
    </location>
</feature>
<dbReference type="EMBL" id="ATMH01001210">
    <property type="protein sequence ID" value="EPY35180.1"/>
    <property type="molecule type" value="Genomic_DNA"/>
</dbReference>
<name>S9WH95_9TRYP</name>
<feature type="compositionally biased region" description="Basic residues" evidence="1">
    <location>
        <begin position="105"/>
        <end position="120"/>
    </location>
</feature>
<keyword evidence="3" id="KW-1185">Reference proteome</keyword>
<dbReference type="Proteomes" id="UP000015354">
    <property type="component" value="Unassembled WGS sequence"/>
</dbReference>
<feature type="compositionally biased region" description="Basic and acidic residues" evidence="1">
    <location>
        <begin position="132"/>
        <end position="141"/>
    </location>
</feature>
<protein>
    <submittedName>
        <fullName evidence="2">Uncharacterized protein</fullName>
    </submittedName>
</protein>
<dbReference type="AlphaFoldDB" id="S9WH95"/>
<evidence type="ECO:0000256" key="1">
    <source>
        <dbReference type="SAM" id="MobiDB-lite"/>
    </source>
</evidence>
<accession>S9WH95</accession>
<comment type="caution">
    <text evidence="2">The sequence shown here is derived from an EMBL/GenBank/DDBJ whole genome shotgun (WGS) entry which is preliminary data.</text>
</comment>
<feature type="compositionally biased region" description="Low complexity" evidence="1">
    <location>
        <begin position="7"/>
        <end position="18"/>
    </location>
</feature>